<organism evidence="2 3">
    <name type="scientific">Ktedonobacter racemifer DSM 44963</name>
    <dbReference type="NCBI Taxonomy" id="485913"/>
    <lineage>
        <taxon>Bacteria</taxon>
        <taxon>Bacillati</taxon>
        <taxon>Chloroflexota</taxon>
        <taxon>Ktedonobacteria</taxon>
        <taxon>Ktedonobacterales</taxon>
        <taxon>Ktedonobacteraceae</taxon>
        <taxon>Ktedonobacter</taxon>
    </lineage>
</organism>
<comment type="caution">
    <text evidence="2">The sequence shown here is derived from an EMBL/GenBank/DDBJ whole genome shotgun (WGS) entry which is preliminary data.</text>
</comment>
<gene>
    <name evidence="2" type="ORF">Krac_10645</name>
</gene>
<evidence type="ECO:0000313" key="3">
    <source>
        <dbReference type="Proteomes" id="UP000004508"/>
    </source>
</evidence>
<accession>D6TI59</accession>
<dbReference type="EMBL" id="ADVG01000001">
    <property type="protein sequence ID" value="EFH89116.1"/>
    <property type="molecule type" value="Genomic_DNA"/>
</dbReference>
<reference evidence="2 3" key="1">
    <citation type="journal article" date="2011" name="Stand. Genomic Sci.">
        <title>Non-contiguous finished genome sequence and contextual data of the filamentous soil bacterium Ktedonobacter racemifer type strain (SOSP1-21).</title>
        <authorList>
            <person name="Chang Y.J."/>
            <person name="Land M."/>
            <person name="Hauser L."/>
            <person name="Chertkov O."/>
            <person name="Del Rio T.G."/>
            <person name="Nolan M."/>
            <person name="Copeland A."/>
            <person name="Tice H."/>
            <person name="Cheng J.F."/>
            <person name="Lucas S."/>
            <person name="Han C."/>
            <person name="Goodwin L."/>
            <person name="Pitluck S."/>
            <person name="Ivanova N."/>
            <person name="Ovchinikova G."/>
            <person name="Pati A."/>
            <person name="Chen A."/>
            <person name="Palaniappan K."/>
            <person name="Mavromatis K."/>
            <person name="Liolios K."/>
            <person name="Brettin T."/>
            <person name="Fiebig A."/>
            <person name="Rohde M."/>
            <person name="Abt B."/>
            <person name="Goker M."/>
            <person name="Detter J.C."/>
            <person name="Woyke T."/>
            <person name="Bristow J."/>
            <person name="Eisen J.A."/>
            <person name="Markowitz V."/>
            <person name="Hugenholtz P."/>
            <person name="Kyrpides N.C."/>
            <person name="Klenk H.P."/>
            <person name="Lapidus A."/>
        </authorList>
    </citation>
    <scope>NUCLEOTIDE SEQUENCE [LARGE SCALE GENOMIC DNA]</scope>
    <source>
        <strain evidence="3">DSM 44963</strain>
    </source>
</reference>
<name>D6TI59_KTERA</name>
<sequence length="136" mass="14870">MLLLPASLECGLAALPSNAVSLPWPGSLQDDKKSMSNRHGNAGLVPGLHVLGETEKLQEGRRFSAVTSTPPEPGMNPREGDLLEVVYWKALVISWHLRLSLLDTEPDPKDFTCQQSLDRQNQSVWGSKGAPFFSCT</sequence>
<evidence type="ECO:0000313" key="2">
    <source>
        <dbReference type="EMBL" id="EFH89116.1"/>
    </source>
</evidence>
<keyword evidence="3" id="KW-1185">Reference proteome</keyword>
<feature type="region of interest" description="Disordered" evidence="1">
    <location>
        <begin position="59"/>
        <end position="79"/>
    </location>
</feature>
<protein>
    <submittedName>
        <fullName evidence="2">Uncharacterized protein</fullName>
    </submittedName>
</protein>
<dbReference type="InParanoid" id="D6TI59"/>
<evidence type="ECO:0000256" key="1">
    <source>
        <dbReference type="SAM" id="MobiDB-lite"/>
    </source>
</evidence>
<proteinExistence type="predicted"/>
<dbReference type="Proteomes" id="UP000004508">
    <property type="component" value="Unassembled WGS sequence"/>
</dbReference>
<dbReference type="AlphaFoldDB" id="D6TI59"/>